<dbReference type="EMBL" id="DSKL01000295">
    <property type="protein sequence ID" value="HEH82815.1"/>
    <property type="molecule type" value="Genomic_DNA"/>
</dbReference>
<dbReference type="AlphaFoldDB" id="A0A7C2C2U0"/>
<dbReference type="SUPFAM" id="SSF50952">
    <property type="entry name" value="Soluble quinoprotein glucose dehydrogenase"/>
    <property type="match status" value="1"/>
</dbReference>
<name>A0A7C2C2U0_9DEIN</name>
<dbReference type="InterPro" id="IPR011042">
    <property type="entry name" value="6-blade_b-propeller_TolB-like"/>
</dbReference>
<dbReference type="InterPro" id="IPR054539">
    <property type="entry name" value="Beta-prop_PDH"/>
</dbReference>
<organism evidence="2">
    <name type="scientific">Thermus islandicus</name>
    <dbReference type="NCBI Taxonomy" id="540988"/>
    <lineage>
        <taxon>Bacteria</taxon>
        <taxon>Thermotogati</taxon>
        <taxon>Deinococcota</taxon>
        <taxon>Deinococci</taxon>
        <taxon>Thermales</taxon>
        <taxon>Thermaceae</taxon>
        <taxon>Thermus</taxon>
    </lineage>
</organism>
<evidence type="ECO:0000313" key="2">
    <source>
        <dbReference type="EMBL" id="HEH82815.1"/>
    </source>
</evidence>
<dbReference type="EMBL" id="DSHZ01000447">
    <property type="protein sequence ID" value="HEO43026.1"/>
    <property type="molecule type" value="Genomic_DNA"/>
</dbReference>
<sequence>MATAGGKIPSPGYEGKTPPMPITPAVMEFQAHSAPLGIHFYRGKAFPEPYRSGAFVARHGSWNRSTPVGYDVLFLQFDAKGNPVKQQPFITGWLSGNGAWGRPVDIKELPDGSLLISDDFAGVIYRVTYTGRR</sequence>
<evidence type="ECO:0000313" key="3">
    <source>
        <dbReference type="EMBL" id="HEO43026.1"/>
    </source>
</evidence>
<reference evidence="2" key="1">
    <citation type="journal article" date="2020" name="mSystems">
        <title>Genome- and Community-Level Interaction Insights into Carbon Utilization and Element Cycling Functions of Hydrothermarchaeota in Hydrothermal Sediment.</title>
        <authorList>
            <person name="Zhou Z."/>
            <person name="Liu Y."/>
            <person name="Xu W."/>
            <person name="Pan J."/>
            <person name="Luo Z.H."/>
            <person name="Li M."/>
        </authorList>
    </citation>
    <scope>NUCLEOTIDE SEQUENCE [LARGE SCALE GENOMIC DNA]</scope>
    <source>
        <strain evidence="3">SpSt-189</strain>
        <strain evidence="2">SpSt-246</strain>
    </source>
</reference>
<dbReference type="InterPro" id="IPR011041">
    <property type="entry name" value="Quinoprot_gluc/sorb_DH_b-prop"/>
</dbReference>
<gene>
    <name evidence="3" type="ORF">ENP09_09355</name>
    <name evidence="2" type="ORF">ENP73_07565</name>
</gene>
<feature type="domain" description="Pyrroloquinoline quinone-dependent pyranose dehydrogenase beta-propeller" evidence="1">
    <location>
        <begin position="23"/>
        <end position="87"/>
    </location>
</feature>
<dbReference type="Gene3D" id="2.120.10.30">
    <property type="entry name" value="TolB, C-terminal domain"/>
    <property type="match status" value="1"/>
</dbReference>
<protein>
    <recommendedName>
        <fullName evidence="1">Pyrroloquinoline quinone-dependent pyranose dehydrogenase beta-propeller domain-containing protein</fullName>
    </recommendedName>
</protein>
<proteinExistence type="predicted"/>
<comment type="caution">
    <text evidence="2">The sequence shown here is derived from an EMBL/GenBank/DDBJ whole genome shotgun (WGS) entry which is preliminary data.</text>
</comment>
<dbReference type="Pfam" id="PF22807">
    <property type="entry name" value="TrAA12"/>
    <property type="match status" value="1"/>
</dbReference>
<evidence type="ECO:0000259" key="1">
    <source>
        <dbReference type="Pfam" id="PF22807"/>
    </source>
</evidence>
<accession>A0A7C2C2U0</accession>